<dbReference type="Proteomes" id="UP001291623">
    <property type="component" value="Unassembled WGS sequence"/>
</dbReference>
<keyword evidence="2" id="KW-1185">Reference proteome</keyword>
<accession>A0AAE1VGC4</accession>
<proteinExistence type="predicted"/>
<reference evidence="1" key="1">
    <citation type="submission" date="2023-12" db="EMBL/GenBank/DDBJ databases">
        <title>Genome assembly of Anisodus tanguticus.</title>
        <authorList>
            <person name="Wang Y.-J."/>
        </authorList>
    </citation>
    <scope>NUCLEOTIDE SEQUENCE</scope>
    <source>
        <strain evidence="1">KB-2021</strain>
        <tissue evidence="1">Leaf</tissue>
    </source>
</reference>
<dbReference type="AlphaFoldDB" id="A0AAE1VGC4"/>
<dbReference type="EMBL" id="JAVYJV010000010">
    <property type="protein sequence ID" value="KAK4360369.1"/>
    <property type="molecule type" value="Genomic_DNA"/>
</dbReference>
<organism evidence="1 2">
    <name type="scientific">Anisodus tanguticus</name>
    <dbReference type="NCBI Taxonomy" id="243964"/>
    <lineage>
        <taxon>Eukaryota</taxon>
        <taxon>Viridiplantae</taxon>
        <taxon>Streptophyta</taxon>
        <taxon>Embryophyta</taxon>
        <taxon>Tracheophyta</taxon>
        <taxon>Spermatophyta</taxon>
        <taxon>Magnoliopsida</taxon>
        <taxon>eudicotyledons</taxon>
        <taxon>Gunneridae</taxon>
        <taxon>Pentapetalae</taxon>
        <taxon>asterids</taxon>
        <taxon>lamiids</taxon>
        <taxon>Solanales</taxon>
        <taxon>Solanaceae</taxon>
        <taxon>Solanoideae</taxon>
        <taxon>Hyoscyameae</taxon>
        <taxon>Anisodus</taxon>
    </lineage>
</organism>
<evidence type="ECO:0000313" key="1">
    <source>
        <dbReference type="EMBL" id="KAK4360369.1"/>
    </source>
</evidence>
<comment type="caution">
    <text evidence="1">The sequence shown here is derived from an EMBL/GenBank/DDBJ whole genome shotgun (WGS) entry which is preliminary data.</text>
</comment>
<protein>
    <submittedName>
        <fullName evidence="1">Uncharacterized protein</fullName>
    </submittedName>
</protein>
<sequence>MPPKRGVPKANPRVDQEPSNWQKLHILSHNDGLRSHLSGYDEHSGGTDEPRRIPQLQYRQRLHNKKTPSITETRRESRLFCDRVWILLGIQVGYGLPSG</sequence>
<evidence type="ECO:0000313" key="2">
    <source>
        <dbReference type="Proteomes" id="UP001291623"/>
    </source>
</evidence>
<name>A0AAE1VGC4_9SOLA</name>
<gene>
    <name evidence="1" type="ORF">RND71_019321</name>
</gene>